<proteinExistence type="predicted"/>
<dbReference type="Proteomes" id="UP000216339">
    <property type="component" value="Unassembled WGS sequence"/>
</dbReference>
<keyword evidence="1" id="KW-1133">Transmembrane helix</keyword>
<comment type="caution">
    <text evidence="2">The sequence shown here is derived from an EMBL/GenBank/DDBJ whole genome shotgun (WGS) entry which is preliminary data.</text>
</comment>
<feature type="transmembrane region" description="Helical" evidence="1">
    <location>
        <begin position="7"/>
        <end position="28"/>
    </location>
</feature>
<dbReference type="Pfam" id="PF09527">
    <property type="entry name" value="ATPase_gene1"/>
    <property type="match status" value="1"/>
</dbReference>
<sequence>MRAAGEHLGTGMQIGAAMVFFVGLGIVVDRWLDITPWGTIVGACLGMVGVMVLVLRMAKEGNRK</sequence>
<gene>
    <name evidence="2" type="ORF">BSZ37_17625</name>
</gene>
<dbReference type="InterPro" id="IPR032820">
    <property type="entry name" value="ATPase_put"/>
</dbReference>
<dbReference type="EMBL" id="MQWD01000001">
    <property type="protein sequence ID" value="PAP78838.1"/>
    <property type="molecule type" value="Genomic_DNA"/>
</dbReference>
<organism evidence="2 3">
    <name type="scientific">Rubrivirga marina</name>
    <dbReference type="NCBI Taxonomy" id="1196024"/>
    <lineage>
        <taxon>Bacteria</taxon>
        <taxon>Pseudomonadati</taxon>
        <taxon>Rhodothermota</taxon>
        <taxon>Rhodothermia</taxon>
        <taxon>Rhodothermales</taxon>
        <taxon>Rubricoccaceae</taxon>
        <taxon>Rubrivirga</taxon>
    </lineage>
</organism>
<keyword evidence="1" id="KW-0812">Transmembrane</keyword>
<reference evidence="2 3" key="1">
    <citation type="submission" date="2016-11" db="EMBL/GenBank/DDBJ databases">
        <title>Study of marine rhodopsin-containing bacteria.</title>
        <authorList>
            <person name="Yoshizawa S."/>
            <person name="Kumagai Y."/>
            <person name="Kogure K."/>
        </authorList>
    </citation>
    <scope>NUCLEOTIDE SEQUENCE [LARGE SCALE GENOMIC DNA]</scope>
    <source>
        <strain evidence="2 3">SAORIC-28</strain>
    </source>
</reference>
<evidence type="ECO:0000256" key="1">
    <source>
        <dbReference type="SAM" id="Phobius"/>
    </source>
</evidence>
<evidence type="ECO:0000313" key="3">
    <source>
        <dbReference type="Proteomes" id="UP000216339"/>
    </source>
</evidence>
<evidence type="ECO:0008006" key="4">
    <source>
        <dbReference type="Google" id="ProtNLM"/>
    </source>
</evidence>
<dbReference type="AlphaFoldDB" id="A0A271J699"/>
<keyword evidence="1" id="KW-0472">Membrane</keyword>
<feature type="transmembrane region" description="Helical" evidence="1">
    <location>
        <begin position="34"/>
        <end position="55"/>
    </location>
</feature>
<keyword evidence="3" id="KW-1185">Reference proteome</keyword>
<accession>A0A271J699</accession>
<name>A0A271J699_9BACT</name>
<protein>
    <recommendedName>
        <fullName evidence="4">AtpZ/AtpI family protein</fullName>
    </recommendedName>
</protein>
<evidence type="ECO:0000313" key="2">
    <source>
        <dbReference type="EMBL" id="PAP78838.1"/>
    </source>
</evidence>